<dbReference type="EMBL" id="JAVFKD010000012">
    <property type="protein sequence ID" value="KAK5993107.1"/>
    <property type="molecule type" value="Genomic_DNA"/>
</dbReference>
<feature type="domain" description="DUF7371" evidence="3">
    <location>
        <begin position="1001"/>
        <end position="1191"/>
    </location>
</feature>
<dbReference type="Proteomes" id="UP001338125">
    <property type="component" value="Unassembled WGS sequence"/>
</dbReference>
<protein>
    <recommendedName>
        <fullName evidence="3">DUF7371 domain-containing protein</fullName>
    </recommendedName>
</protein>
<sequence length="1233" mass="124020">MRAPTSLAVLMASTLAHHSNAQAAGYGTPDANNGGSPGGTTAGSSGGTPNGIPDGNAYGNTGGIPNGIPNGNPGGIPGASPDASTCAAQAAVNTVFVTVYPTGPLNPSGLPQPGGSDPDQTVYQTLHPTTTVLVSPVQSPQATQSAVQPFTTLTIDIWGDDPGSGANTGPVIADPSSAPVYTNAVPTPAGSSVIDPNGSAASTQGPWSNPLPAVDSGVPSGLAPGSASTAAPANVPYGDASGLSGTSGFPIPGSATVSSPYVVVTDTDVHWVPGPQGPTQITILSPHTITFGPNTLPSPGPAGSVPRLTFTGLDGKPTVVEYPGGLPTNGDGSAQTVSTGVSGPAILSDAGVATCTSYTILGPNGLPTVVHSTWTVNAVTAAPLVSLQVFHHSLALVKACQMDLESRPAQATPFLDLMSALAASSGIPDPSLSGIPGQITPGPIPPSQSGPFAPGGAVITTCATYTVLGPDGRPTVIDSTWVIPAPSATNAATVNAITGDPNQISGFPGYPSLPSGINTGVNGLTTCTSYTILGPNGLPTVVESTWVIPVATATNAATANVITGIPNQVTGFPGYHSQVAGTVAGVDGVTTCTSYTVLGPDGLPTVVESTFIVPASNALPTATNLGYPSAIPQGVTDLPPGLPPFTPGSGAITTCITAGVVGPDGRATPVVQTVVITPGGSGNALPVQTTIGFPSLVPQQDQTALPQGVPPAITANQPITTSITVNVLGPNGVVTPIVQTIILTPTGPGIGLPTAPVLTGVPPLPSSGLPGLNGYGTPPNGLQTILPPSAAVSGVIADSETTVTGTYTSIFTVITGPGGPSVLPPPSYNDPLGNGSPLPASAQLPQNTYSPIPTEAVGLPNSPQYGPLPPAANSPHLALTLQTSTWTNIIPEQTTTYTLNFPLTTMATVTIPSPFSPNKRAIRRQQSSLTTESAWGNSSSTASNTLSQNTSLGASLSSALGSQSVISPPTVAPVPTTVPSQVSPTVVSPVAPTMCANGGKIGNSTLDFDEVKPGPLFNPTGDIWFSEGFVIVPPSSQAAQAYIPSSGGQLIEFVPLSLSSTSSTSGTRDTAEIGVGPNAASSCFRFDLHGASLGCAAQGNEQWCEFEISAYAYNQGSTKEQSVAWSETKRVPACPSFPSGSCQLTPVQFDGYTNLTSVLIKLHVGLDLRVWWGDDLRIGWTDNSCTAATCRASAIPHRVKRKTIESVAQRGVWHWTPSGLERLDDEYIWESLH</sequence>
<feature type="region of interest" description="Disordered" evidence="1">
    <location>
        <begin position="916"/>
        <end position="947"/>
    </location>
</feature>
<feature type="region of interest" description="Disordered" evidence="1">
    <location>
        <begin position="189"/>
        <end position="231"/>
    </location>
</feature>
<proteinExistence type="predicted"/>
<feature type="compositionally biased region" description="Polar residues" evidence="1">
    <location>
        <begin position="924"/>
        <end position="947"/>
    </location>
</feature>
<evidence type="ECO:0000256" key="2">
    <source>
        <dbReference type="SAM" id="SignalP"/>
    </source>
</evidence>
<keyword evidence="2" id="KW-0732">Signal</keyword>
<evidence type="ECO:0000256" key="1">
    <source>
        <dbReference type="SAM" id="MobiDB-lite"/>
    </source>
</evidence>
<accession>A0ABR0SMI4</accession>
<evidence type="ECO:0000313" key="5">
    <source>
        <dbReference type="Proteomes" id="UP001338125"/>
    </source>
</evidence>
<gene>
    <name evidence="4" type="ORF">PT974_06535</name>
</gene>
<evidence type="ECO:0000259" key="3">
    <source>
        <dbReference type="Pfam" id="PF24086"/>
    </source>
</evidence>
<feature type="signal peptide" evidence="2">
    <location>
        <begin position="1"/>
        <end position="21"/>
    </location>
</feature>
<dbReference type="InterPro" id="IPR055795">
    <property type="entry name" value="DUF7371"/>
</dbReference>
<feature type="compositionally biased region" description="Gly residues" evidence="1">
    <location>
        <begin position="35"/>
        <end position="49"/>
    </location>
</feature>
<reference evidence="4 5" key="1">
    <citation type="submission" date="2024-01" db="EMBL/GenBank/DDBJ databases">
        <title>Complete genome of Cladobotryum mycophilum ATHUM6906.</title>
        <authorList>
            <person name="Christinaki A.C."/>
            <person name="Myridakis A.I."/>
            <person name="Kouvelis V.N."/>
        </authorList>
    </citation>
    <scope>NUCLEOTIDE SEQUENCE [LARGE SCALE GENOMIC DNA]</scope>
    <source>
        <strain evidence="4 5">ATHUM6906</strain>
    </source>
</reference>
<feature type="chain" id="PRO_5046931412" description="DUF7371 domain-containing protein" evidence="2">
    <location>
        <begin position="22"/>
        <end position="1233"/>
    </location>
</feature>
<name>A0ABR0SMI4_9HYPO</name>
<evidence type="ECO:0000313" key="4">
    <source>
        <dbReference type="EMBL" id="KAK5993107.1"/>
    </source>
</evidence>
<feature type="region of interest" description="Disordered" evidence="1">
    <location>
        <begin position="22"/>
        <end position="83"/>
    </location>
</feature>
<organism evidence="4 5">
    <name type="scientific">Cladobotryum mycophilum</name>
    <dbReference type="NCBI Taxonomy" id="491253"/>
    <lineage>
        <taxon>Eukaryota</taxon>
        <taxon>Fungi</taxon>
        <taxon>Dikarya</taxon>
        <taxon>Ascomycota</taxon>
        <taxon>Pezizomycotina</taxon>
        <taxon>Sordariomycetes</taxon>
        <taxon>Hypocreomycetidae</taxon>
        <taxon>Hypocreales</taxon>
        <taxon>Hypocreaceae</taxon>
        <taxon>Cladobotryum</taxon>
    </lineage>
</organism>
<comment type="caution">
    <text evidence="4">The sequence shown here is derived from an EMBL/GenBank/DDBJ whole genome shotgun (WGS) entry which is preliminary data.</text>
</comment>
<dbReference type="Pfam" id="PF24086">
    <property type="entry name" value="DUF7371"/>
    <property type="match status" value="1"/>
</dbReference>
<keyword evidence="5" id="KW-1185">Reference proteome</keyword>